<comment type="caution">
    <text evidence="1">The sequence shown here is derived from an EMBL/GenBank/DDBJ whole genome shotgun (WGS) entry which is preliminary data.</text>
</comment>
<evidence type="ECO:0000313" key="1">
    <source>
        <dbReference type="EMBL" id="KAG4413353.1"/>
    </source>
</evidence>
<sequence length="183" mass="20817">MESYTNFGSYSFNQPELYDHTAIPSTMTPTPDTSTWWKCCSSDCGREVNPEAHQSTCPDCGHTRCDTCTTTSPPLTPIKNQFEINLEVSSHGQPRFQAAASGYREYTYQQHDNDDYFDTYRSQPMHSLPVSDLQGPESSHTPYPPMTTYWECCQCYEQVNSDFYGDECTGCNHVKCIYCSPVQ</sequence>
<name>A0A8H7W5S2_9HELO</name>
<evidence type="ECO:0000313" key="2">
    <source>
        <dbReference type="Proteomes" id="UP000664132"/>
    </source>
</evidence>
<dbReference type="OrthoDB" id="3553831at2759"/>
<reference evidence="1" key="1">
    <citation type="submission" date="2021-02" db="EMBL/GenBank/DDBJ databases">
        <title>Genome sequence Cadophora malorum strain M34.</title>
        <authorList>
            <person name="Stefanovic E."/>
            <person name="Vu D."/>
            <person name="Scully C."/>
            <person name="Dijksterhuis J."/>
            <person name="Roader J."/>
            <person name="Houbraken J."/>
        </authorList>
    </citation>
    <scope>NUCLEOTIDE SEQUENCE</scope>
    <source>
        <strain evidence="1">M34</strain>
    </source>
</reference>
<proteinExistence type="predicted"/>
<dbReference type="AlphaFoldDB" id="A0A8H7W5S2"/>
<organism evidence="1 2">
    <name type="scientific">Cadophora malorum</name>
    <dbReference type="NCBI Taxonomy" id="108018"/>
    <lineage>
        <taxon>Eukaryota</taxon>
        <taxon>Fungi</taxon>
        <taxon>Dikarya</taxon>
        <taxon>Ascomycota</taxon>
        <taxon>Pezizomycotina</taxon>
        <taxon>Leotiomycetes</taxon>
        <taxon>Helotiales</taxon>
        <taxon>Ploettnerulaceae</taxon>
        <taxon>Cadophora</taxon>
    </lineage>
</organism>
<gene>
    <name evidence="1" type="ORF">IFR04_013504</name>
</gene>
<protein>
    <submittedName>
        <fullName evidence="1">Uncharacterized protein</fullName>
    </submittedName>
</protein>
<dbReference type="Proteomes" id="UP000664132">
    <property type="component" value="Unassembled WGS sequence"/>
</dbReference>
<dbReference type="EMBL" id="JAFJYH010000319">
    <property type="protein sequence ID" value="KAG4413353.1"/>
    <property type="molecule type" value="Genomic_DNA"/>
</dbReference>
<keyword evidence="2" id="KW-1185">Reference proteome</keyword>
<accession>A0A8H7W5S2</accession>